<proteinExistence type="predicted"/>
<organism evidence="1 2">
    <name type="scientific">Ruegeria atlantica</name>
    <dbReference type="NCBI Taxonomy" id="81569"/>
    <lineage>
        <taxon>Bacteria</taxon>
        <taxon>Pseudomonadati</taxon>
        <taxon>Pseudomonadota</taxon>
        <taxon>Alphaproteobacteria</taxon>
        <taxon>Rhodobacterales</taxon>
        <taxon>Roseobacteraceae</taxon>
        <taxon>Ruegeria</taxon>
    </lineage>
</organism>
<name>A0A0P1EIP9_9RHOB</name>
<dbReference type="EMBL" id="CYPU01000072">
    <property type="protein sequence ID" value="CUH50041.1"/>
    <property type="molecule type" value="Genomic_DNA"/>
</dbReference>
<sequence length="89" mass="10523">MTCYRQCPEAFSHFFNVDVVALVRDRKLLFQRPLPAAMEPRRTRSATWPDQYQHTASNRMAETRLQTFLRRSGSSFQHFRQRDTAAFAL</sequence>
<dbReference type="AlphaFoldDB" id="A0A0P1EIP9"/>
<accession>A0A0P1EIP9</accession>
<reference evidence="1 2" key="1">
    <citation type="submission" date="2015-09" db="EMBL/GenBank/DDBJ databases">
        <authorList>
            <consortium name="Swine Surveillance"/>
        </authorList>
    </citation>
    <scope>NUCLEOTIDE SEQUENCE [LARGE SCALE GENOMIC DNA]</scope>
    <source>
        <strain evidence="1 2">CECT 4292</strain>
    </source>
</reference>
<gene>
    <name evidence="1" type="ORF">RUA4292_04246</name>
</gene>
<evidence type="ECO:0000313" key="1">
    <source>
        <dbReference type="EMBL" id="CUH50041.1"/>
    </source>
</evidence>
<protein>
    <submittedName>
        <fullName evidence="1">Uncharacterized protein</fullName>
    </submittedName>
</protein>
<dbReference type="Proteomes" id="UP000050783">
    <property type="component" value="Unassembled WGS sequence"/>
</dbReference>
<evidence type="ECO:0000313" key="2">
    <source>
        <dbReference type="Proteomes" id="UP000050783"/>
    </source>
</evidence>